<dbReference type="EMBL" id="CAXLJM020000122">
    <property type="protein sequence ID" value="CAL8138360.1"/>
    <property type="molecule type" value="Genomic_DNA"/>
</dbReference>
<feature type="transmembrane region" description="Helical" evidence="5">
    <location>
        <begin position="504"/>
        <end position="529"/>
    </location>
</feature>
<keyword evidence="3 5" id="KW-1133">Transmembrane helix</keyword>
<evidence type="ECO:0000256" key="4">
    <source>
        <dbReference type="ARBA" id="ARBA00023136"/>
    </source>
</evidence>
<dbReference type="PANTHER" id="PTHR47131">
    <property type="entry name" value="CATION CHANNEL SPERM-ASSOCIATED PROTEIN 3"/>
    <property type="match status" value="1"/>
</dbReference>
<gene>
    <name evidence="7" type="ORF">ODALV1_LOCUS27334</name>
</gene>
<keyword evidence="4 5" id="KW-0472">Membrane</keyword>
<keyword evidence="2 5" id="KW-0812">Transmembrane</keyword>
<dbReference type="Gene3D" id="1.20.120.350">
    <property type="entry name" value="Voltage-gated potassium channels. Chain C"/>
    <property type="match status" value="1"/>
</dbReference>
<comment type="caution">
    <text evidence="7">The sequence shown here is derived from an EMBL/GenBank/DDBJ whole genome shotgun (WGS) entry which is preliminary data.</text>
</comment>
<dbReference type="Proteomes" id="UP001642540">
    <property type="component" value="Unassembled WGS sequence"/>
</dbReference>
<evidence type="ECO:0000313" key="7">
    <source>
        <dbReference type="EMBL" id="CAL8138360.1"/>
    </source>
</evidence>
<keyword evidence="8" id="KW-1185">Reference proteome</keyword>
<dbReference type="SUPFAM" id="SSF81324">
    <property type="entry name" value="Voltage-gated potassium channels"/>
    <property type="match status" value="1"/>
</dbReference>
<reference evidence="7 8" key="1">
    <citation type="submission" date="2024-08" db="EMBL/GenBank/DDBJ databases">
        <authorList>
            <person name="Cucini C."/>
            <person name="Frati F."/>
        </authorList>
    </citation>
    <scope>NUCLEOTIDE SEQUENCE [LARGE SCALE GENOMIC DNA]</scope>
</reference>
<dbReference type="Pfam" id="PF00520">
    <property type="entry name" value="Ion_trans"/>
    <property type="match status" value="1"/>
</dbReference>
<evidence type="ECO:0000256" key="3">
    <source>
        <dbReference type="ARBA" id="ARBA00022989"/>
    </source>
</evidence>
<organism evidence="7 8">
    <name type="scientific">Orchesella dallaii</name>
    <dbReference type="NCBI Taxonomy" id="48710"/>
    <lineage>
        <taxon>Eukaryota</taxon>
        <taxon>Metazoa</taxon>
        <taxon>Ecdysozoa</taxon>
        <taxon>Arthropoda</taxon>
        <taxon>Hexapoda</taxon>
        <taxon>Collembola</taxon>
        <taxon>Entomobryomorpha</taxon>
        <taxon>Entomobryoidea</taxon>
        <taxon>Orchesellidae</taxon>
        <taxon>Orchesellinae</taxon>
        <taxon>Orchesella</taxon>
    </lineage>
</organism>
<evidence type="ECO:0000259" key="6">
    <source>
        <dbReference type="Pfam" id="PF00520"/>
    </source>
</evidence>
<protein>
    <recommendedName>
        <fullName evidence="6">Ion transport domain-containing protein</fullName>
    </recommendedName>
</protein>
<comment type="subcellular location">
    <subcellularLocation>
        <location evidence="1">Membrane</location>
        <topology evidence="1">Multi-pass membrane protein</topology>
    </subcellularLocation>
</comment>
<evidence type="ECO:0000256" key="1">
    <source>
        <dbReference type="ARBA" id="ARBA00004141"/>
    </source>
</evidence>
<sequence>MAAPDKPDDTAPKKKIPTFANVINNEQGQKDRQTLGMILTLATGAIGKWQRNLTEDRRMKIRKLFTVPRNDPEDPFKANSERQVKIICEQPFRERLPSHEEDMLQTVAVNYDYCLPLDIVEWTRPIKEISNECREQLEKLPTWLKALIMLRYDSICDYFGNRTQYFLRMLANRIDFQRSIPMKIFDIDENEDEEDFYTINKNFIITEDDFNAPILEPKRKNKSMSGADLWKVAHAIALWKLPKNAKSDWTANMVHRSAGALRRAMLTQATPGEIAMVAEDEKVDVLSDESEEESLYKPPTWQEILSERTEFKEQIRKDVAMDFHQVPKEFYRLREDVAPRVKKKREERKKKEEEEKAMKKKHIRQQDWWKRNKIYRSRKARQSRKEELITRGLYRRYSRIWYKNCPMEEISPTKRRAHHYRVDECFHAYVVALVCSHFFKNFIMAVIVANAIILAIETGKLDEDAQYVALFELLDNLFLSIYLTEFMLKIYAHPQGFWRGGFNVFDFIILVISLIKAITGWLSLAEVPILRVLIIVRALRILRGVSLSIQIQVLVTALVETLKTHVLSVLILLLLLMYISAIIAYYMFGDTIPFAWGNIGQG</sequence>
<accession>A0ABP1RY79</accession>
<name>A0ABP1RY79_9HEXA</name>
<dbReference type="InterPro" id="IPR027359">
    <property type="entry name" value="Volt_channel_dom_sf"/>
</dbReference>
<evidence type="ECO:0000256" key="5">
    <source>
        <dbReference type="SAM" id="Phobius"/>
    </source>
</evidence>
<feature type="transmembrane region" description="Helical" evidence="5">
    <location>
        <begin position="565"/>
        <end position="588"/>
    </location>
</feature>
<dbReference type="PANTHER" id="PTHR47131:SF1">
    <property type="entry name" value="CATION CHANNEL SPERM-ASSOCIATED PROTEIN 3"/>
    <property type="match status" value="1"/>
</dbReference>
<feature type="domain" description="Ion transport" evidence="6">
    <location>
        <begin position="437"/>
        <end position="592"/>
    </location>
</feature>
<dbReference type="InterPro" id="IPR005821">
    <property type="entry name" value="Ion_trans_dom"/>
</dbReference>
<evidence type="ECO:0000313" key="8">
    <source>
        <dbReference type="Proteomes" id="UP001642540"/>
    </source>
</evidence>
<evidence type="ECO:0000256" key="2">
    <source>
        <dbReference type="ARBA" id="ARBA00022692"/>
    </source>
</evidence>
<proteinExistence type="predicted"/>